<accession>A0A444MCQ5</accession>
<evidence type="ECO:0008006" key="4">
    <source>
        <dbReference type="Google" id="ProtNLM"/>
    </source>
</evidence>
<dbReference type="AlphaFoldDB" id="A0A444MCQ5"/>
<keyword evidence="3" id="KW-1185">Reference proteome</keyword>
<protein>
    <recommendedName>
        <fullName evidence="4">Pilus assembly protein</fullName>
    </recommendedName>
</protein>
<comment type="caution">
    <text evidence="2">The sequence shown here is derived from an EMBL/GenBank/DDBJ whole genome shotgun (WGS) entry which is preliminary data.</text>
</comment>
<keyword evidence="1" id="KW-0472">Membrane</keyword>
<organism evidence="2 3">
    <name type="scientific">Falsigemmobacter intermedius</name>
    <dbReference type="NCBI Taxonomy" id="1553448"/>
    <lineage>
        <taxon>Bacteria</taxon>
        <taxon>Pseudomonadati</taxon>
        <taxon>Pseudomonadota</taxon>
        <taxon>Alphaproteobacteria</taxon>
        <taxon>Rhodobacterales</taxon>
        <taxon>Paracoccaceae</taxon>
        <taxon>Falsigemmobacter</taxon>
    </lineage>
</organism>
<evidence type="ECO:0000256" key="1">
    <source>
        <dbReference type="SAM" id="Phobius"/>
    </source>
</evidence>
<dbReference type="EMBL" id="SBLC01000009">
    <property type="protein sequence ID" value="RWY41788.1"/>
    <property type="molecule type" value="Genomic_DNA"/>
</dbReference>
<name>A0A444MCQ5_9RHOB</name>
<keyword evidence="1" id="KW-1133">Transmembrane helix</keyword>
<dbReference type="OrthoDB" id="7876207at2"/>
<feature type="transmembrane region" description="Helical" evidence="1">
    <location>
        <begin position="21"/>
        <end position="44"/>
    </location>
</feature>
<keyword evidence="1" id="KW-0812">Transmembrane</keyword>
<proteinExistence type="predicted"/>
<evidence type="ECO:0000313" key="2">
    <source>
        <dbReference type="EMBL" id="RWY41788.1"/>
    </source>
</evidence>
<gene>
    <name evidence="2" type="ORF">EP867_08635</name>
</gene>
<sequence length="185" mass="21161">MDFFAPLRRALARFTRDERGVITTEMIIVTPLLVWLFLALFVYWDGYRAKNTAVKATVAVADMISRESAPINSSYITGMHRVYRYATAAQRPSWLRVTLIQYSEAGSAFRVIWSRTTDSSRAQAHTNASIAEMRRNLPNITDADTLMVVETWQEWSPAFWVGLSEQVFYELATEKMRAQALLPIT</sequence>
<evidence type="ECO:0000313" key="3">
    <source>
        <dbReference type="Proteomes" id="UP000287168"/>
    </source>
</evidence>
<dbReference type="RefSeq" id="WP_128488188.1">
    <property type="nucleotide sequence ID" value="NZ_JBHLXB010000017.1"/>
</dbReference>
<dbReference type="Proteomes" id="UP000287168">
    <property type="component" value="Unassembled WGS sequence"/>
</dbReference>
<reference evidence="2 3" key="1">
    <citation type="journal article" date="2015" name="Int. J. Syst. Evol. Microbiol.">
        <title>Gemmobacter intermedius sp. nov., isolated from a white stork (Ciconia ciconia).</title>
        <authorList>
            <person name="Kampfer P."/>
            <person name="Jerzak L."/>
            <person name="Wilharm G."/>
            <person name="Golke J."/>
            <person name="Busse H.J."/>
            <person name="Glaeser S.P."/>
        </authorList>
    </citation>
    <scope>NUCLEOTIDE SEQUENCE [LARGE SCALE GENOMIC DNA]</scope>
    <source>
        <strain evidence="2 3">119/4</strain>
    </source>
</reference>